<organism evidence="1 2">
    <name type="scientific">Salix brachista</name>
    <dbReference type="NCBI Taxonomy" id="2182728"/>
    <lineage>
        <taxon>Eukaryota</taxon>
        <taxon>Viridiplantae</taxon>
        <taxon>Streptophyta</taxon>
        <taxon>Embryophyta</taxon>
        <taxon>Tracheophyta</taxon>
        <taxon>Spermatophyta</taxon>
        <taxon>Magnoliopsida</taxon>
        <taxon>eudicotyledons</taxon>
        <taxon>Gunneridae</taxon>
        <taxon>Pentapetalae</taxon>
        <taxon>rosids</taxon>
        <taxon>fabids</taxon>
        <taxon>Malpighiales</taxon>
        <taxon>Salicaceae</taxon>
        <taxon>Saliceae</taxon>
        <taxon>Salix</taxon>
    </lineage>
</organism>
<evidence type="ECO:0000313" key="1">
    <source>
        <dbReference type="EMBL" id="KAB5573813.1"/>
    </source>
</evidence>
<comment type="caution">
    <text evidence="1">The sequence shown here is derived from an EMBL/GenBank/DDBJ whole genome shotgun (WGS) entry which is preliminary data.</text>
</comment>
<gene>
    <name evidence="1" type="ORF">DKX38_001007</name>
</gene>
<dbReference type="AlphaFoldDB" id="A0A5N5P497"/>
<accession>A0A5N5P497</accession>
<proteinExistence type="predicted"/>
<protein>
    <submittedName>
        <fullName evidence="1">Uncharacterized protein</fullName>
    </submittedName>
</protein>
<dbReference type="Proteomes" id="UP000326939">
    <property type="component" value="Chromosome 1"/>
</dbReference>
<name>A0A5N5P497_9ROSI</name>
<reference evidence="2" key="1">
    <citation type="journal article" date="2019" name="Gigascience">
        <title>De novo genome assembly of the endangered Acer yangbiense, a plant species with extremely small populations endemic to Yunnan Province, China.</title>
        <authorList>
            <person name="Yang J."/>
            <person name="Wariss H.M."/>
            <person name="Tao L."/>
            <person name="Zhang R."/>
            <person name="Yun Q."/>
            <person name="Hollingsworth P."/>
            <person name="Dao Z."/>
            <person name="Luo G."/>
            <person name="Guo H."/>
            <person name="Ma Y."/>
            <person name="Sun W."/>
        </authorList>
    </citation>
    <scope>NUCLEOTIDE SEQUENCE [LARGE SCALE GENOMIC DNA]</scope>
    <source>
        <strain evidence="2">cv. br00</strain>
    </source>
</reference>
<dbReference type="EMBL" id="VDCV01000001">
    <property type="protein sequence ID" value="KAB5573813.1"/>
    <property type="molecule type" value="Genomic_DNA"/>
</dbReference>
<sequence length="210" mass="24269">MDVEMGAMPHLEKLIITSYIRTRASNCTGSASVFGHELLSKFFHVHFTNTTMGFSYFSYNQDYDDREKEEAPSFSPSDYTNVDERRDVLGIDFFKLNYLVLSPCKEECFKNLNMHDDEEEEEEEEEDSHKIACKSLIMSRGGGGDEGPRKIEWGYLDELIAELLNEFDLSLERSITMDSGQYCSCVIEAQEEDDDQDSLEHHSNIKEFIY</sequence>
<evidence type="ECO:0000313" key="2">
    <source>
        <dbReference type="Proteomes" id="UP000326939"/>
    </source>
</evidence>
<keyword evidence="2" id="KW-1185">Reference proteome</keyword>